<reference evidence="1" key="1">
    <citation type="submission" date="2022-09" db="EMBL/GenBank/DDBJ databases">
        <authorList>
            <person name="Yuan C."/>
            <person name="Ke Z."/>
        </authorList>
    </citation>
    <scope>NUCLEOTIDE SEQUENCE</scope>
    <source>
        <strain evidence="1">LB-8</strain>
    </source>
</reference>
<accession>A0A9X3B7K7</accession>
<organism evidence="1 2">
    <name type="scientific">Paraflavisolibacter caeni</name>
    <dbReference type="NCBI Taxonomy" id="2982496"/>
    <lineage>
        <taxon>Bacteria</taxon>
        <taxon>Pseudomonadati</taxon>
        <taxon>Bacteroidota</taxon>
        <taxon>Chitinophagia</taxon>
        <taxon>Chitinophagales</taxon>
        <taxon>Chitinophagaceae</taxon>
        <taxon>Paraflavisolibacter</taxon>
    </lineage>
</organism>
<comment type="caution">
    <text evidence="1">The sequence shown here is derived from an EMBL/GenBank/DDBJ whole genome shotgun (WGS) entry which is preliminary data.</text>
</comment>
<dbReference type="Proteomes" id="UP001155483">
    <property type="component" value="Unassembled WGS sequence"/>
</dbReference>
<dbReference type="AlphaFoldDB" id="A0A9X3B7K7"/>
<protein>
    <submittedName>
        <fullName evidence="1">Uncharacterized protein</fullName>
    </submittedName>
</protein>
<reference evidence="1" key="2">
    <citation type="submission" date="2023-04" db="EMBL/GenBank/DDBJ databases">
        <title>Paracnuella aquatica gen. nov., sp. nov., a member of the family Chitinophagaceae isolated from a hot spring.</title>
        <authorList>
            <person name="Wang C."/>
        </authorList>
    </citation>
    <scope>NUCLEOTIDE SEQUENCE</scope>
    <source>
        <strain evidence="1">LB-8</strain>
    </source>
</reference>
<gene>
    <name evidence="1" type="ORF">OCK74_05630</name>
</gene>
<name>A0A9X3B7K7_9BACT</name>
<keyword evidence="2" id="KW-1185">Reference proteome</keyword>
<proteinExistence type="predicted"/>
<evidence type="ECO:0000313" key="2">
    <source>
        <dbReference type="Proteomes" id="UP001155483"/>
    </source>
</evidence>
<dbReference type="EMBL" id="JAOTIF010000002">
    <property type="protein sequence ID" value="MCU7548586.1"/>
    <property type="molecule type" value="Genomic_DNA"/>
</dbReference>
<sequence length="152" mass="17727">MTVDKEKRRPVNFPPYKFDEEDRLIASQINGLKLSRIVNPKPFGPIFHFEINEQSTFQDVFEFLNSVPEEFEIQYFRPFSPEESVAGTIVIVQKVGSNYCFYNGSHGQDKIWKTITKDELLQELFTYRQHQSFGTIEVSRANKQPMIGQKAN</sequence>
<evidence type="ECO:0000313" key="1">
    <source>
        <dbReference type="EMBL" id="MCU7548586.1"/>
    </source>
</evidence>
<dbReference type="RefSeq" id="WP_279296032.1">
    <property type="nucleotide sequence ID" value="NZ_JAOTIF010000002.1"/>
</dbReference>